<organism evidence="1 2">
    <name type="scientific">Pseudomonas aeruginosa</name>
    <dbReference type="NCBI Taxonomy" id="287"/>
    <lineage>
        <taxon>Bacteria</taxon>
        <taxon>Pseudomonadati</taxon>
        <taxon>Pseudomonadota</taxon>
        <taxon>Gammaproteobacteria</taxon>
        <taxon>Pseudomonadales</taxon>
        <taxon>Pseudomonadaceae</taxon>
        <taxon>Pseudomonas</taxon>
    </lineage>
</organism>
<dbReference type="AlphaFoldDB" id="A0A9P1RAX9"/>
<dbReference type="EMBL" id="CVVU01000274">
    <property type="protein sequence ID" value="CRQ11148.1"/>
    <property type="molecule type" value="Genomic_DNA"/>
</dbReference>
<reference evidence="2" key="1">
    <citation type="submission" date="2015-06" db="EMBL/GenBank/DDBJ databases">
        <authorList>
            <person name="Radhakrishnan Rajesh"/>
            <person name="Underwood Anthony"/>
            <person name="Al-Shahib Ali"/>
        </authorList>
    </citation>
    <scope>NUCLEOTIDE SEQUENCE [LARGE SCALE GENOMIC DNA]</scope>
    <source>
        <strain evidence="2">P19_London_7_VIM_2_05_10</strain>
    </source>
</reference>
<dbReference type="RefSeq" id="WP_003149295.1">
    <property type="nucleotide sequence ID" value="NZ_CAADND010000699.1"/>
</dbReference>
<comment type="caution">
    <text evidence="1">The sequence shown here is derived from an EMBL/GenBank/DDBJ whole genome shotgun (WGS) entry which is preliminary data.</text>
</comment>
<gene>
    <name evidence="1" type="ORF">PAERUG_P19_London_7_VIM_2_05_10_06781</name>
</gene>
<sequence>MNFKLRLNATNIAFVAELNHSGRIYCRPLQAQELLDPQSIGGVVNQLRQLRPEWPREALGEVVIVTGEQTVVAVMRQESAGRWVKLPPSAPYEDGGVIDRIEYSPAQRPEFLWSRLKDPVQGDSVIVVMDLDRGGKPVGQALDDVVRHITAVERMPKASVRSAVLVLRDGGGQYEIPRWKREGGGVLEPIEYAGEYATSLKDVLVGMGRGELAAVVDEPLAELFGLPDASDDVRLDRGLDLHWGPA</sequence>
<evidence type="ECO:0000313" key="1">
    <source>
        <dbReference type="EMBL" id="CRQ11148.1"/>
    </source>
</evidence>
<protein>
    <submittedName>
        <fullName evidence="1">Uncharacterized protein</fullName>
    </submittedName>
</protein>
<name>A0A9P1RAX9_PSEAI</name>
<evidence type="ECO:0000313" key="2">
    <source>
        <dbReference type="Proteomes" id="UP000045039"/>
    </source>
</evidence>
<dbReference type="Proteomes" id="UP000045039">
    <property type="component" value="Unassembled WGS sequence"/>
</dbReference>
<accession>A0A9P1RAX9</accession>
<proteinExistence type="predicted"/>